<protein>
    <recommendedName>
        <fullName evidence="9">D-lactate dehydrogenase (cytochrome)</fullName>
        <ecNumber evidence="9">1.1.2.4</ecNumber>
    </recommendedName>
</protein>
<dbReference type="Pfam" id="PF01565">
    <property type="entry name" value="FAD_binding_4"/>
    <property type="match status" value="1"/>
</dbReference>
<dbReference type="Proteomes" id="UP001233271">
    <property type="component" value="Chromosome 1"/>
</dbReference>
<dbReference type="EMBL" id="AP028212">
    <property type="protein sequence ID" value="BEI88565.1"/>
    <property type="molecule type" value="Genomic_DNA"/>
</dbReference>
<dbReference type="Gene3D" id="3.30.465.10">
    <property type="match status" value="1"/>
</dbReference>
<dbReference type="GO" id="GO:0005739">
    <property type="term" value="C:mitochondrion"/>
    <property type="evidence" value="ECO:0007669"/>
    <property type="project" value="UniProtKB-SubCell"/>
</dbReference>
<dbReference type="Pfam" id="PF02913">
    <property type="entry name" value="FAD-oxidase_C"/>
    <property type="match status" value="1"/>
</dbReference>
<comment type="catalytic activity">
    <reaction evidence="10">
        <text>(R)-lactate + 2 Fe(III)-[cytochrome c] = 2 Fe(II)-[cytochrome c] + pyruvate + 2 H(+)</text>
        <dbReference type="Rhea" id="RHEA:13521"/>
        <dbReference type="Rhea" id="RHEA-COMP:10350"/>
        <dbReference type="Rhea" id="RHEA-COMP:14399"/>
        <dbReference type="ChEBI" id="CHEBI:15361"/>
        <dbReference type="ChEBI" id="CHEBI:15378"/>
        <dbReference type="ChEBI" id="CHEBI:16004"/>
        <dbReference type="ChEBI" id="CHEBI:29033"/>
        <dbReference type="ChEBI" id="CHEBI:29034"/>
        <dbReference type="EC" id="1.1.2.4"/>
    </reaction>
</comment>
<dbReference type="PANTHER" id="PTHR11748:SF111">
    <property type="entry name" value="D-LACTATE DEHYDROGENASE, MITOCHONDRIAL-RELATED"/>
    <property type="match status" value="1"/>
</dbReference>
<dbReference type="InterPro" id="IPR016169">
    <property type="entry name" value="FAD-bd_PCMH_sub2"/>
</dbReference>
<dbReference type="FunFam" id="3.30.465.10:FF:000014">
    <property type="entry name" value="D-lactate dehydrogenase (Cytochrome), putative"/>
    <property type="match status" value="1"/>
</dbReference>
<reference evidence="13" key="1">
    <citation type="journal article" date="2023" name="BMC Genomics">
        <title>Chromosome-level genome assemblies of Cutaneotrichosporon spp. (Trichosporonales, Basidiomycota) reveal imbalanced evolution between nucleotide sequences and chromosome synteny.</title>
        <authorList>
            <person name="Kobayashi Y."/>
            <person name="Kayamori A."/>
            <person name="Aoki K."/>
            <person name="Shiwa Y."/>
            <person name="Matsutani M."/>
            <person name="Fujita N."/>
            <person name="Sugita T."/>
            <person name="Iwasaki W."/>
            <person name="Tanaka N."/>
            <person name="Takashima M."/>
        </authorList>
    </citation>
    <scope>NUCLEOTIDE SEQUENCE</scope>
    <source>
        <strain evidence="13">HIS019</strain>
    </source>
</reference>
<dbReference type="InterPro" id="IPR016171">
    <property type="entry name" value="Vanillyl_alc_oxidase_C-sub2"/>
</dbReference>
<dbReference type="FunFam" id="1.10.45.10:FF:000001">
    <property type="entry name" value="D-lactate dehydrogenase mitochondrial"/>
    <property type="match status" value="1"/>
</dbReference>
<dbReference type="SUPFAM" id="SSF56176">
    <property type="entry name" value="FAD-binding/transporter-associated domain-like"/>
    <property type="match status" value="1"/>
</dbReference>
<organism evidence="13 14">
    <name type="scientific">Cutaneotrichosporon cavernicola</name>
    <dbReference type="NCBI Taxonomy" id="279322"/>
    <lineage>
        <taxon>Eukaryota</taxon>
        <taxon>Fungi</taxon>
        <taxon>Dikarya</taxon>
        <taxon>Basidiomycota</taxon>
        <taxon>Agaricomycotina</taxon>
        <taxon>Tremellomycetes</taxon>
        <taxon>Trichosporonales</taxon>
        <taxon>Trichosporonaceae</taxon>
        <taxon>Cutaneotrichosporon</taxon>
    </lineage>
</organism>
<dbReference type="PROSITE" id="PS51387">
    <property type="entry name" value="FAD_PCMH"/>
    <property type="match status" value="1"/>
</dbReference>
<comment type="cofactor">
    <cofactor evidence="1">
        <name>FAD</name>
        <dbReference type="ChEBI" id="CHEBI:57692"/>
    </cofactor>
</comment>
<dbReference type="SUPFAM" id="SSF55103">
    <property type="entry name" value="FAD-linked oxidases, C-terminal domain"/>
    <property type="match status" value="1"/>
</dbReference>
<dbReference type="RefSeq" id="XP_060453831.1">
    <property type="nucleotide sequence ID" value="XM_060596882.1"/>
</dbReference>
<evidence type="ECO:0000256" key="7">
    <source>
        <dbReference type="ARBA" id="ARBA00023002"/>
    </source>
</evidence>
<dbReference type="GO" id="GO:1903457">
    <property type="term" value="P:lactate catabolic process"/>
    <property type="evidence" value="ECO:0007669"/>
    <property type="project" value="TreeGrafter"/>
</dbReference>
<feature type="region of interest" description="Disordered" evidence="11">
    <location>
        <begin position="538"/>
        <end position="565"/>
    </location>
</feature>
<keyword evidence="7" id="KW-0560">Oxidoreductase</keyword>
<dbReference type="InterPro" id="IPR016166">
    <property type="entry name" value="FAD-bd_PCMH"/>
</dbReference>
<comment type="subcellular location">
    <subcellularLocation>
        <location evidence="2">Mitochondrion</location>
    </subcellularLocation>
</comment>
<keyword evidence="14" id="KW-1185">Reference proteome</keyword>
<evidence type="ECO:0000256" key="2">
    <source>
        <dbReference type="ARBA" id="ARBA00004173"/>
    </source>
</evidence>
<evidence type="ECO:0000256" key="11">
    <source>
        <dbReference type="SAM" id="MobiDB-lite"/>
    </source>
</evidence>
<evidence type="ECO:0000256" key="4">
    <source>
        <dbReference type="ARBA" id="ARBA00022630"/>
    </source>
</evidence>
<evidence type="ECO:0000256" key="8">
    <source>
        <dbReference type="ARBA" id="ARBA00023128"/>
    </source>
</evidence>
<dbReference type="KEGG" id="ccac:CcaHIS019_0112830"/>
<dbReference type="EC" id="1.1.2.4" evidence="9"/>
<dbReference type="FunFam" id="3.30.70.2740:FF:000001">
    <property type="entry name" value="D-lactate dehydrogenase mitochondrial"/>
    <property type="match status" value="1"/>
</dbReference>
<feature type="domain" description="FAD-binding PCMH-type" evidence="12">
    <location>
        <begin position="119"/>
        <end position="300"/>
    </location>
</feature>
<evidence type="ECO:0000256" key="9">
    <source>
        <dbReference type="ARBA" id="ARBA00038897"/>
    </source>
</evidence>
<dbReference type="InterPro" id="IPR004113">
    <property type="entry name" value="FAD-bd_oxidored_4_C"/>
</dbReference>
<evidence type="ECO:0000313" key="14">
    <source>
        <dbReference type="Proteomes" id="UP001233271"/>
    </source>
</evidence>
<comment type="similarity">
    <text evidence="3">Belongs to the FAD-binding oxidoreductase/transferase type 4 family.</text>
</comment>
<dbReference type="AlphaFoldDB" id="A0AA48L0R6"/>
<keyword evidence="8" id="KW-0496">Mitochondrion</keyword>
<keyword evidence="5" id="KW-0274">FAD</keyword>
<dbReference type="GO" id="GO:0008720">
    <property type="term" value="F:D-lactate dehydrogenase (NAD+) activity"/>
    <property type="evidence" value="ECO:0007669"/>
    <property type="project" value="TreeGrafter"/>
</dbReference>
<evidence type="ECO:0000259" key="12">
    <source>
        <dbReference type="PROSITE" id="PS51387"/>
    </source>
</evidence>
<keyword evidence="4" id="KW-0285">Flavoprotein</keyword>
<proteinExistence type="inferred from homology"/>
<dbReference type="GeneID" id="85492436"/>
<sequence>MGLRARLPSVLRAARPPRPVLHCTRRYSTHPPPGSRWAPLLGGLGVGVALTYTAISLATAEDKHEHPHPTPKRGAERFGTPEDYRKAIAEIRALLPRDDVSTDEEDREVHAANEWYYGAQQLPTAVAFPHTTEDVQAIVRVCSKYRVPIIPYGSGTSLEGHFSAPYGGVCVNLGRHMDKIVAIHPMDGDAVVQAGIGYETLNKALADQGLNLFFPLDPGPNASVAGMLSTGCSGPNALRYGSARAEWFINVTAVLPDGSIVKTRQRAKKSSTGPDMTKLFIGAEGTLGIVTEVTLRLTPKQPTRVAVVSFPSVTDAVKAVVDVVNQGVNIQCAELLDSLFVQAANHLGIVPNPLPEKDTLFFKLLGTDAMMDESERLLREIAQKHRSIEMRMAHNDQESDALWAARKGALYAALAHSGYETPMLYGNDACVPLSALPQYVAECQKEMRDKGIYGPIVAHIADGTVHSTVIMRDRSEIPMVDELIRGFVKKAIALDGTCSGEHGVGATKKKYLPSELGDGTCRMMRTIKDSLDPLGIMNPGKLYPDEPDAPGQDAKYAPPPPACCT</sequence>
<evidence type="ECO:0000256" key="5">
    <source>
        <dbReference type="ARBA" id="ARBA00022827"/>
    </source>
</evidence>
<keyword evidence="6" id="KW-0809">Transit peptide</keyword>
<dbReference type="GO" id="GO:0004458">
    <property type="term" value="F:D-lactate dehydrogenase (cytochrome) activity"/>
    <property type="evidence" value="ECO:0007669"/>
    <property type="project" value="UniProtKB-EC"/>
</dbReference>
<dbReference type="PANTHER" id="PTHR11748">
    <property type="entry name" value="D-LACTATE DEHYDROGENASE"/>
    <property type="match status" value="1"/>
</dbReference>
<dbReference type="Gene3D" id="1.10.45.10">
    <property type="entry name" value="Vanillyl-alcohol Oxidase, Chain A, domain 4"/>
    <property type="match status" value="1"/>
</dbReference>
<evidence type="ECO:0000256" key="1">
    <source>
        <dbReference type="ARBA" id="ARBA00001974"/>
    </source>
</evidence>
<evidence type="ECO:0000256" key="6">
    <source>
        <dbReference type="ARBA" id="ARBA00022946"/>
    </source>
</evidence>
<dbReference type="InterPro" id="IPR036318">
    <property type="entry name" value="FAD-bd_PCMH-like_sf"/>
</dbReference>
<accession>A0AA48L0R6</accession>
<evidence type="ECO:0000256" key="3">
    <source>
        <dbReference type="ARBA" id="ARBA00008000"/>
    </source>
</evidence>
<evidence type="ECO:0000256" key="10">
    <source>
        <dbReference type="ARBA" id="ARBA00051436"/>
    </source>
</evidence>
<name>A0AA48L0R6_9TREE</name>
<dbReference type="InterPro" id="IPR016164">
    <property type="entry name" value="FAD-linked_Oxase-like_C"/>
</dbReference>
<gene>
    <name evidence="13" type="primary">DLD1</name>
    <name evidence="13" type="ORF">CcaverHIS019_0112830</name>
</gene>
<evidence type="ECO:0000313" key="13">
    <source>
        <dbReference type="EMBL" id="BEI88565.1"/>
    </source>
</evidence>
<dbReference type="GO" id="GO:0071949">
    <property type="term" value="F:FAD binding"/>
    <property type="evidence" value="ECO:0007669"/>
    <property type="project" value="InterPro"/>
</dbReference>
<dbReference type="InterPro" id="IPR006094">
    <property type="entry name" value="Oxid_FAD_bind_N"/>
</dbReference>
<dbReference type="Gene3D" id="3.30.70.2740">
    <property type="match status" value="1"/>
</dbReference>